<evidence type="ECO:0000259" key="10">
    <source>
        <dbReference type="PROSITE" id="PS51918"/>
    </source>
</evidence>
<accession>A0A3E2NDK2</accession>
<dbReference type="Proteomes" id="UP000260680">
    <property type="component" value="Unassembled WGS sequence"/>
</dbReference>
<dbReference type="CDD" id="cd02068">
    <property type="entry name" value="radical_SAM_B12_BD"/>
    <property type="match status" value="1"/>
</dbReference>
<dbReference type="InterPro" id="IPR020612">
    <property type="entry name" value="Methylthiotransferase_CS"/>
</dbReference>
<dbReference type="InterPro" id="IPR058240">
    <property type="entry name" value="rSAM_sf"/>
</dbReference>
<reference evidence="11 12" key="1">
    <citation type="submission" date="2018-07" db="EMBL/GenBank/DDBJ databases">
        <title>New species, Clostridium PI-S10-A1B.</title>
        <authorList>
            <person name="Krishna G."/>
            <person name="Summeta K."/>
            <person name="Shikha S."/>
            <person name="Prabhu P.B."/>
            <person name="Suresh K."/>
        </authorList>
    </citation>
    <scope>NUCLEOTIDE SEQUENCE [LARGE SCALE GENOMIC DNA]</scope>
    <source>
        <strain evidence="11 12">PI-S10-A1B</strain>
    </source>
</reference>
<keyword evidence="7" id="KW-0408">Iron</keyword>
<dbReference type="GO" id="GO:0003824">
    <property type="term" value="F:catalytic activity"/>
    <property type="evidence" value="ECO:0007669"/>
    <property type="project" value="InterPro"/>
</dbReference>
<dbReference type="Gene3D" id="3.80.30.20">
    <property type="entry name" value="tm_1862 like domain"/>
    <property type="match status" value="1"/>
</dbReference>
<protein>
    <submittedName>
        <fullName evidence="11">Radical SAM protein</fullName>
    </submittedName>
</protein>
<evidence type="ECO:0000259" key="9">
    <source>
        <dbReference type="PROSITE" id="PS51332"/>
    </source>
</evidence>
<evidence type="ECO:0000256" key="8">
    <source>
        <dbReference type="ARBA" id="ARBA00023014"/>
    </source>
</evidence>
<comment type="caution">
    <text evidence="11">The sequence shown here is derived from an EMBL/GenBank/DDBJ whole genome shotgun (WGS) entry which is preliminary data.</text>
</comment>
<evidence type="ECO:0000256" key="6">
    <source>
        <dbReference type="ARBA" id="ARBA00022723"/>
    </source>
</evidence>
<evidence type="ECO:0000313" key="11">
    <source>
        <dbReference type="EMBL" id="RFZ79109.1"/>
    </source>
</evidence>
<dbReference type="RefSeq" id="WP_117416789.1">
    <property type="nucleotide sequence ID" value="NZ_QOHO01000027.1"/>
</dbReference>
<keyword evidence="5" id="KW-0949">S-adenosyl-L-methionine</keyword>
<feature type="domain" description="Radical SAM core" evidence="10">
    <location>
        <begin position="213"/>
        <end position="433"/>
    </location>
</feature>
<dbReference type="InterPro" id="IPR023404">
    <property type="entry name" value="rSAM_horseshoe"/>
</dbReference>
<dbReference type="OrthoDB" id="9801424at2"/>
<dbReference type="GO" id="GO:0031419">
    <property type="term" value="F:cobalamin binding"/>
    <property type="evidence" value="ECO:0007669"/>
    <property type="project" value="InterPro"/>
</dbReference>
<keyword evidence="2" id="KW-0004">4Fe-4S</keyword>
<dbReference type="InterPro" id="IPR006158">
    <property type="entry name" value="Cobalamin-bd"/>
</dbReference>
<organism evidence="11 12">
    <name type="scientific">Lacrimispora amygdalina</name>
    <dbReference type="NCBI Taxonomy" id="253257"/>
    <lineage>
        <taxon>Bacteria</taxon>
        <taxon>Bacillati</taxon>
        <taxon>Bacillota</taxon>
        <taxon>Clostridia</taxon>
        <taxon>Lachnospirales</taxon>
        <taxon>Lachnospiraceae</taxon>
        <taxon>Lacrimispora</taxon>
    </lineage>
</organism>
<gene>
    <name evidence="11" type="ORF">DS742_09620</name>
</gene>
<dbReference type="Pfam" id="PF02310">
    <property type="entry name" value="B12-binding"/>
    <property type="match status" value="1"/>
</dbReference>
<evidence type="ECO:0000313" key="12">
    <source>
        <dbReference type="Proteomes" id="UP000260680"/>
    </source>
</evidence>
<dbReference type="PROSITE" id="PS01278">
    <property type="entry name" value="MTTASE_RADICAL"/>
    <property type="match status" value="1"/>
</dbReference>
<comment type="cofactor">
    <cofactor evidence="1">
        <name>[4Fe-4S] cluster</name>
        <dbReference type="ChEBI" id="CHEBI:49883"/>
    </cofactor>
</comment>
<feature type="domain" description="B12-binding" evidence="9">
    <location>
        <begin position="23"/>
        <end position="158"/>
    </location>
</feature>
<dbReference type="SFLD" id="SFLDG01123">
    <property type="entry name" value="methyltransferase_(Class_B)"/>
    <property type="match status" value="1"/>
</dbReference>
<evidence type="ECO:0000256" key="3">
    <source>
        <dbReference type="ARBA" id="ARBA00022603"/>
    </source>
</evidence>
<evidence type="ECO:0000256" key="2">
    <source>
        <dbReference type="ARBA" id="ARBA00022485"/>
    </source>
</evidence>
<keyword evidence="4" id="KW-0808">Transferase</keyword>
<dbReference type="EMBL" id="QOHO01000027">
    <property type="protein sequence ID" value="RFZ79109.1"/>
    <property type="molecule type" value="Genomic_DNA"/>
</dbReference>
<evidence type="ECO:0000256" key="5">
    <source>
        <dbReference type="ARBA" id="ARBA00022691"/>
    </source>
</evidence>
<keyword evidence="6" id="KW-0479">Metal-binding</keyword>
<dbReference type="GO" id="GO:0005829">
    <property type="term" value="C:cytosol"/>
    <property type="evidence" value="ECO:0007669"/>
    <property type="project" value="TreeGrafter"/>
</dbReference>
<dbReference type="SUPFAM" id="SSF102114">
    <property type="entry name" value="Radical SAM enzymes"/>
    <property type="match status" value="1"/>
</dbReference>
<dbReference type="SFLD" id="SFLDG01082">
    <property type="entry name" value="B12-binding_domain_containing"/>
    <property type="match status" value="1"/>
</dbReference>
<dbReference type="InterPro" id="IPR007197">
    <property type="entry name" value="rSAM"/>
</dbReference>
<evidence type="ECO:0000256" key="4">
    <source>
        <dbReference type="ARBA" id="ARBA00022679"/>
    </source>
</evidence>
<dbReference type="PROSITE" id="PS51332">
    <property type="entry name" value="B12_BINDING"/>
    <property type="match status" value="1"/>
</dbReference>
<dbReference type="PANTHER" id="PTHR43409:SF7">
    <property type="entry name" value="BLL1977 PROTEIN"/>
    <property type="match status" value="1"/>
</dbReference>
<keyword evidence="3" id="KW-0489">Methyltransferase</keyword>
<dbReference type="InterPro" id="IPR051198">
    <property type="entry name" value="BchE-like"/>
</dbReference>
<dbReference type="PANTHER" id="PTHR43409">
    <property type="entry name" value="ANAEROBIC MAGNESIUM-PROTOPORPHYRIN IX MONOMETHYL ESTER CYCLASE-RELATED"/>
    <property type="match status" value="1"/>
</dbReference>
<dbReference type="GO" id="GO:0046872">
    <property type="term" value="F:metal ion binding"/>
    <property type="evidence" value="ECO:0007669"/>
    <property type="project" value="UniProtKB-KW"/>
</dbReference>
<dbReference type="PROSITE" id="PS51918">
    <property type="entry name" value="RADICAL_SAM"/>
    <property type="match status" value="1"/>
</dbReference>
<dbReference type="SMART" id="SM00729">
    <property type="entry name" value="Elp3"/>
    <property type="match status" value="1"/>
</dbReference>
<name>A0A3E2NDK2_9FIRM</name>
<dbReference type="Gene3D" id="3.40.50.280">
    <property type="entry name" value="Cobalamin-binding domain"/>
    <property type="match status" value="1"/>
</dbReference>
<sequence>MKILLVNPPIPRVFRMFDFADEAVRKSFGRRVMVGPPLALNELASMVPDDEVVILDQKTEEDNIPGYDFAQAYVEELKRFSPDFVGVTCITAQYNSVLKILNITKEYDKNILTMVGGIHPTLCPDSFSGSKADLVTVGIGKYSFKKMIEIFKADGWLADFSKIPGLGLNRGTSIFYTQSICSLSTEEIKEQHILDTVMPNRKLTDKYNYTIRQMGKKIHYISTSQGCTHKCNFCSIWQTTGGRYFHKDVECIIRELKTMDEYPIIRFCDANTFGDIKKARLLFTRIIEEGLNNHYYLADVRTDTVIRHPDIIELAVKAGLRITICGLEATSNEELEAYNKQNTIENISGALKFLNSLGILVNGNYIVRPEYVESDFDRVAQFVSDNPIYHAGFTVLTPFPGTELYETMKKDIINHNLDYYNLTNAVVKTVLPEPKFYEQVGKLYKTSKIAGDEYRLKFGSDLLVE</sequence>
<evidence type="ECO:0000256" key="7">
    <source>
        <dbReference type="ARBA" id="ARBA00023004"/>
    </source>
</evidence>
<keyword evidence="8" id="KW-0411">Iron-sulfur</keyword>
<dbReference type="SFLD" id="SFLDS00029">
    <property type="entry name" value="Radical_SAM"/>
    <property type="match status" value="1"/>
</dbReference>
<evidence type="ECO:0000256" key="1">
    <source>
        <dbReference type="ARBA" id="ARBA00001966"/>
    </source>
</evidence>
<dbReference type="InterPro" id="IPR006638">
    <property type="entry name" value="Elp3/MiaA/NifB-like_rSAM"/>
</dbReference>
<dbReference type="Pfam" id="PF04055">
    <property type="entry name" value="Radical_SAM"/>
    <property type="match status" value="1"/>
</dbReference>
<dbReference type="InterPro" id="IPR034466">
    <property type="entry name" value="Methyltransferase_Class_B"/>
</dbReference>
<proteinExistence type="predicted"/>
<dbReference type="GO" id="GO:0051539">
    <property type="term" value="F:4 iron, 4 sulfur cluster binding"/>
    <property type="evidence" value="ECO:0007669"/>
    <property type="project" value="UniProtKB-KW"/>
</dbReference>
<dbReference type="AlphaFoldDB" id="A0A3E2NDK2"/>